<keyword evidence="1" id="KW-1133">Transmembrane helix</keyword>
<evidence type="ECO:0000256" key="1">
    <source>
        <dbReference type="SAM" id="Phobius"/>
    </source>
</evidence>
<comment type="caution">
    <text evidence="2">The sequence shown here is derived from an EMBL/GenBank/DDBJ whole genome shotgun (WGS) entry which is preliminary data.</text>
</comment>
<protein>
    <submittedName>
        <fullName evidence="2">Uncharacterized protein</fullName>
    </submittedName>
</protein>
<keyword evidence="1" id="KW-0812">Transmembrane</keyword>
<dbReference type="EMBL" id="SHBL01000006">
    <property type="protein sequence ID" value="RZO24503.1"/>
    <property type="molecule type" value="Genomic_DNA"/>
</dbReference>
<dbReference type="Proteomes" id="UP000320146">
    <property type="component" value="Unassembled WGS sequence"/>
</dbReference>
<feature type="transmembrane region" description="Helical" evidence="1">
    <location>
        <begin position="49"/>
        <end position="72"/>
    </location>
</feature>
<accession>A0A520MTF5</accession>
<keyword evidence="1" id="KW-0472">Membrane</keyword>
<gene>
    <name evidence="2" type="ORF">EVA99_01290</name>
</gene>
<reference evidence="2 3" key="1">
    <citation type="submission" date="2019-02" db="EMBL/GenBank/DDBJ databases">
        <title>Prokaryotic population dynamics and viral predation in marine succession experiment using metagenomics: the confinement effect.</title>
        <authorList>
            <person name="Haro-Moreno J.M."/>
            <person name="Rodriguez-Valera F."/>
            <person name="Lopez-Perez M."/>
        </authorList>
    </citation>
    <scope>NUCLEOTIDE SEQUENCE [LARGE SCALE GENOMIC DNA]</scope>
    <source>
        <strain evidence="2">MED-G166</strain>
    </source>
</reference>
<sequence length="100" mass="11737">MINKYLNNLINALREENEANTVMLDNFYKYLETEDKLYLKLANKQLREILKGAGFGILLVLPFSPITIPYLFKRAEKLGIDIIPSWYKKLDLNDDENKLK</sequence>
<evidence type="ECO:0000313" key="2">
    <source>
        <dbReference type="EMBL" id="RZO24503.1"/>
    </source>
</evidence>
<organism evidence="2 3">
    <name type="scientific">SAR86 cluster bacterium</name>
    <dbReference type="NCBI Taxonomy" id="2030880"/>
    <lineage>
        <taxon>Bacteria</taxon>
        <taxon>Pseudomonadati</taxon>
        <taxon>Pseudomonadota</taxon>
        <taxon>Gammaproteobacteria</taxon>
        <taxon>SAR86 cluster</taxon>
    </lineage>
</organism>
<proteinExistence type="predicted"/>
<evidence type="ECO:0000313" key="3">
    <source>
        <dbReference type="Proteomes" id="UP000320146"/>
    </source>
</evidence>
<dbReference type="AlphaFoldDB" id="A0A520MTF5"/>
<name>A0A520MTF5_9GAMM</name>